<dbReference type="PANTHER" id="PTHR33345">
    <property type="entry name" value="ADAPTER PROTEIN, PUTATIVE-RELATED"/>
    <property type="match status" value="1"/>
</dbReference>
<evidence type="ECO:0000256" key="1">
    <source>
        <dbReference type="SAM" id="MobiDB-lite"/>
    </source>
</evidence>
<dbReference type="EMBL" id="VEPZ02000823">
    <property type="protein sequence ID" value="KAE8717617.1"/>
    <property type="molecule type" value="Genomic_DNA"/>
</dbReference>
<sequence length="187" mass="20221">MASIPTPPHTDDNPSDVSSPHIDIHQDLFPDYYGGTASAPSAPKDEFLGNDIDNGSDKDIPGNDVDNGTPVPPGSSGEGLPYAPAHWPNAGDIWTWRVGKRVSASGFFNDRFLSVPESLKKANVPKVFTSKPVLERFIRSNFPDADIDAFFASFVWKIPAIVEPSTKAVTPSATAEEVEDDKKKPTK</sequence>
<dbReference type="AlphaFoldDB" id="A0A6A3BNI5"/>
<protein>
    <recommendedName>
        <fullName evidence="2">DUF7081 domain-containing protein</fullName>
    </recommendedName>
</protein>
<proteinExistence type="predicted"/>
<evidence type="ECO:0000313" key="3">
    <source>
        <dbReference type="EMBL" id="KAE8717617.1"/>
    </source>
</evidence>
<dbReference type="PANTHER" id="PTHR33345:SF4">
    <property type="entry name" value="MBD DOMAIN-CONTAINING PROTEIN"/>
    <property type="match status" value="1"/>
</dbReference>
<accession>A0A6A3BNI5</accession>
<keyword evidence="4" id="KW-1185">Reference proteome</keyword>
<reference evidence="3" key="1">
    <citation type="submission" date="2019-09" db="EMBL/GenBank/DDBJ databases">
        <title>Draft genome information of white flower Hibiscus syriacus.</title>
        <authorList>
            <person name="Kim Y.-M."/>
        </authorList>
    </citation>
    <scope>NUCLEOTIDE SEQUENCE [LARGE SCALE GENOMIC DNA]</scope>
    <source>
        <strain evidence="3">YM2019G1</strain>
    </source>
</reference>
<evidence type="ECO:0000313" key="4">
    <source>
        <dbReference type="Proteomes" id="UP000436088"/>
    </source>
</evidence>
<dbReference type="Pfam" id="PF23299">
    <property type="entry name" value="DUF7081"/>
    <property type="match status" value="1"/>
</dbReference>
<gene>
    <name evidence="3" type="ORF">F3Y22_tig00110044pilonHSYRG00278</name>
</gene>
<dbReference type="Proteomes" id="UP000436088">
    <property type="component" value="Unassembled WGS sequence"/>
</dbReference>
<dbReference type="InterPro" id="IPR055508">
    <property type="entry name" value="DUF7081"/>
</dbReference>
<organism evidence="3 4">
    <name type="scientific">Hibiscus syriacus</name>
    <name type="common">Rose of Sharon</name>
    <dbReference type="NCBI Taxonomy" id="106335"/>
    <lineage>
        <taxon>Eukaryota</taxon>
        <taxon>Viridiplantae</taxon>
        <taxon>Streptophyta</taxon>
        <taxon>Embryophyta</taxon>
        <taxon>Tracheophyta</taxon>
        <taxon>Spermatophyta</taxon>
        <taxon>Magnoliopsida</taxon>
        <taxon>eudicotyledons</taxon>
        <taxon>Gunneridae</taxon>
        <taxon>Pentapetalae</taxon>
        <taxon>rosids</taxon>
        <taxon>malvids</taxon>
        <taxon>Malvales</taxon>
        <taxon>Malvaceae</taxon>
        <taxon>Malvoideae</taxon>
        <taxon>Hibiscus</taxon>
    </lineage>
</organism>
<evidence type="ECO:0000259" key="2">
    <source>
        <dbReference type="Pfam" id="PF23299"/>
    </source>
</evidence>
<feature type="domain" description="DUF7081" evidence="2">
    <location>
        <begin position="70"/>
        <end position="160"/>
    </location>
</feature>
<feature type="region of interest" description="Disordered" evidence="1">
    <location>
        <begin position="166"/>
        <end position="187"/>
    </location>
</feature>
<name>A0A6A3BNI5_HIBSY</name>
<comment type="caution">
    <text evidence="3">The sequence shown here is derived from an EMBL/GenBank/DDBJ whole genome shotgun (WGS) entry which is preliminary data.</text>
</comment>
<feature type="region of interest" description="Disordered" evidence="1">
    <location>
        <begin position="1"/>
        <end position="83"/>
    </location>
</feature>